<gene>
    <name evidence="4" type="ORF">DL546_003122</name>
</gene>
<dbReference type="CDD" id="cd02440">
    <property type="entry name" value="AdoMet_MTases"/>
    <property type="match status" value="1"/>
</dbReference>
<feature type="region of interest" description="Disordered" evidence="2">
    <location>
        <begin position="347"/>
        <end position="366"/>
    </location>
</feature>
<feature type="compositionally biased region" description="Basic and acidic residues" evidence="2">
    <location>
        <begin position="48"/>
        <end position="66"/>
    </location>
</feature>
<protein>
    <recommendedName>
        <fullName evidence="3">Methyltransferase domain-containing protein</fullName>
    </recommendedName>
</protein>
<dbReference type="InterPro" id="IPR029063">
    <property type="entry name" value="SAM-dependent_MTases_sf"/>
</dbReference>
<dbReference type="Gene3D" id="3.40.50.150">
    <property type="entry name" value="Vaccinia Virus protein VP39"/>
    <property type="match status" value="1"/>
</dbReference>
<dbReference type="STRING" id="177199.A0A420Y0X9"/>
<feature type="region of interest" description="Disordered" evidence="2">
    <location>
        <begin position="492"/>
        <end position="514"/>
    </location>
</feature>
<evidence type="ECO:0000256" key="2">
    <source>
        <dbReference type="SAM" id="MobiDB-lite"/>
    </source>
</evidence>
<name>A0A420Y0X9_9PEZI</name>
<feature type="compositionally biased region" description="Low complexity" evidence="2">
    <location>
        <begin position="124"/>
        <end position="140"/>
    </location>
</feature>
<dbReference type="EMBL" id="QVQW01000077">
    <property type="protein sequence ID" value="RKU41328.1"/>
    <property type="molecule type" value="Genomic_DNA"/>
</dbReference>
<dbReference type="Proteomes" id="UP000275385">
    <property type="component" value="Unassembled WGS sequence"/>
</dbReference>
<comment type="similarity">
    <text evidence="1">Belongs to the methyltransferase superfamily. LaeA methyltransferase family.</text>
</comment>
<feature type="region of interest" description="Disordered" evidence="2">
    <location>
        <begin position="183"/>
        <end position="204"/>
    </location>
</feature>
<proteinExistence type="inferred from homology"/>
<evidence type="ECO:0000256" key="1">
    <source>
        <dbReference type="ARBA" id="ARBA00038158"/>
    </source>
</evidence>
<comment type="caution">
    <text evidence="4">The sequence shown here is derived from an EMBL/GenBank/DDBJ whole genome shotgun (WGS) entry which is preliminary data.</text>
</comment>
<dbReference type="InterPro" id="IPR041698">
    <property type="entry name" value="Methyltransf_25"/>
</dbReference>
<dbReference type="OrthoDB" id="2013972at2759"/>
<sequence>MEFSWGFAAARNPFPSASHSRSAATNQLPAATIPAPASTHPPLPSPRPSDKQEALLHAERQEDIRFGKQSLGQPHELLGRSESPTQLVSRFHPPFLGSSRRSSRSHSTLEVTPHARRPRFLGHSRTSSKSSKTQSSNETSLQNRHHQVQEPASSAAGAELSLLSTYYGAEYPIVVRLPPRRAETSPSSVNYLHTEQSPIAPRITNEAATVDSDTRPHAEPVSQKSIAHSEPETAAFHGVTPLKSSSEGVSRPGRNLTFPALSAGGSGFSSVGAGVYPSRTAKPRQAYHPSTSCHSTTSHVNQHLLIQAQQGDTVMIPDHGSHPTRSLPATGVTAPFTVSTTSSMAATARAESVTSGSGATTQSSRTMLSKEMPSGADKAAMSLRPFLVRNGRSYIADTTLHYPLPVDLAELHRQSLRTLLLCQLFGGPLCSSVYAIKPPTRVLEVGCGSALWSMMCHRHFARHGHTNISFTGIDIAPIAPGATSTGSRGGIEMGLGGNRASASSSTSSGLDDRPDQDMNWRFVHHDIRTLPWPFADGEFDLVMVKDMSLATPLAMQQTLLDEYLRVLRPGGVIEIWESDYTLRMLRPHVPQYQKGPPQATKQSRDGWEAEDEASNGSGSEGSDQDDHQKAANHGAYLMTANTPLSGPTNNFLVEYNNWISRALEARSLSAVPCTLVGALLQQEVDTLTAMQSKRLAVPLSEVRWEREGVGGVVTKDGKSYIETKGRRGGVRAEGGDGRPLSAGQAAVRRTALLTVIMQIQSLESILKEVSGKSQDEWDGWCGKMMNDLVRENGTSWGESLEVGAWWATKKA</sequence>
<feature type="region of interest" description="Disordered" evidence="2">
    <location>
        <begin position="1"/>
        <end position="156"/>
    </location>
</feature>
<dbReference type="PANTHER" id="PTHR43591:SF50">
    <property type="entry name" value="METHYLTRANSFERASE DOMAIN-CONTAINING PROTEIN-RELATED"/>
    <property type="match status" value="1"/>
</dbReference>
<organism evidence="4 5">
    <name type="scientific">Coniochaeta pulveracea</name>
    <dbReference type="NCBI Taxonomy" id="177199"/>
    <lineage>
        <taxon>Eukaryota</taxon>
        <taxon>Fungi</taxon>
        <taxon>Dikarya</taxon>
        <taxon>Ascomycota</taxon>
        <taxon>Pezizomycotina</taxon>
        <taxon>Sordariomycetes</taxon>
        <taxon>Sordariomycetidae</taxon>
        <taxon>Coniochaetales</taxon>
        <taxon>Coniochaetaceae</taxon>
        <taxon>Coniochaeta</taxon>
    </lineage>
</organism>
<feature type="compositionally biased region" description="Polar residues" evidence="2">
    <location>
        <begin position="184"/>
        <end position="197"/>
    </location>
</feature>
<reference evidence="4 5" key="1">
    <citation type="submission" date="2018-08" db="EMBL/GenBank/DDBJ databases">
        <title>Draft genome of the lignicolous fungus Coniochaeta pulveracea.</title>
        <authorList>
            <person name="Borstlap C.J."/>
            <person name="De Witt R.N."/>
            <person name="Botha A."/>
            <person name="Volschenk H."/>
        </authorList>
    </citation>
    <scope>NUCLEOTIDE SEQUENCE [LARGE SCALE GENOMIC DNA]</scope>
    <source>
        <strain evidence="4 5">CAB683</strain>
    </source>
</reference>
<keyword evidence="5" id="KW-1185">Reference proteome</keyword>
<feature type="domain" description="Methyltransferase" evidence="3">
    <location>
        <begin position="516"/>
        <end position="571"/>
    </location>
</feature>
<evidence type="ECO:0000259" key="3">
    <source>
        <dbReference type="Pfam" id="PF13649"/>
    </source>
</evidence>
<feature type="compositionally biased region" description="Polar residues" evidence="2">
    <location>
        <begin position="15"/>
        <end position="29"/>
    </location>
</feature>
<dbReference type="Pfam" id="PF13649">
    <property type="entry name" value="Methyltransf_25"/>
    <property type="match status" value="1"/>
</dbReference>
<dbReference type="PANTHER" id="PTHR43591">
    <property type="entry name" value="METHYLTRANSFERASE"/>
    <property type="match status" value="1"/>
</dbReference>
<evidence type="ECO:0000313" key="4">
    <source>
        <dbReference type="EMBL" id="RKU41328.1"/>
    </source>
</evidence>
<feature type="region of interest" description="Disordered" evidence="2">
    <location>
        <begin position="589"/>
        <end position="628"/>
    </location>
</feature>
<dbReference type="SUPFAM" id="SSF53335">
    <property type="entry name" value="S-adenosyl-L-methionine-dependent methyltransferases"/>
    <property type="match status" value="1"/>
</dbReference>
<accession>A0A420Y0X9</accession>
<dbReference type="AlphaFoldDB" id="A0A420Y0X9"/>
<evidence type="ECO:0000313" key="5">
    <source>
        <dbReference type="Proteomes" id="UP000275385"/>
    </source>
</evidence>
<feature type="compositionally biased region" description="Polar residues" evidence="2">
    <location>
        <begin position="353"/>
        <end position="366"/>
    </location>
</feature>